<dbReference type="RefSeq" id="XP_062642539.1">
    <property type="nucleotide sequence ID" value="XM_062794067.1"/>
</dbReference>
<proteinExistence type="predicted"/>
<dbReference type="EMBL" id="MU853260">
    <property type="protein sequence ID" value="KAK4118766.1"/>
    <property type="molecule type" value="Genomic_DNA"/>
</dbReference>
<reference evidence="1" key="1">
    <citation type="journal article" date="2023" name="Mol. Phylogenet. Evol.">
        <title>Genome-scale phylogeny and comparative genomics of the fungal order Sordariales.</title>
        <authorList>
            <person name="Hensen N."/>
            <person name="Bonometti L."/>
            <person name="Westerberg I."/>
            <person name="Brannstrom I.O."/>
            <person name="Guillou S."/>
            <person name="Cros-Aarteil S."/>
            <person name="Calhoun S."/>
            <person name="Haridas S."/>
            <person name="Kuo A."/>
            <person name="Mondo S."/>
            <person name="Pangilinan J."/>
            <person name="Riley R."/>
            <person name="LaButti K."/>
            <person name="Andreopoulos B."/>
            <person name="Lipzen A."/>
            <person name="Chen C."/>
            <person name="Yan M."/>
            <person name="Daum C."/>
            <person name="Ng V."/>
            <person name="Clum A."/>
            <person name="Steindorff A."/>
            <person name="Ohm R.A."/>
            <person name="Martin F."/>
            <person name="Silar P."/>
            <person name="Natvig D.O."/>
            <person name="Lalanne C."/>
            <person name="Gautier V."/>
            <person name="Ament-Velasquez S.L."/>
            <person name="Kruys A."/>
            <person name="Hutchinson M.I."/>
            <person name="Powell A.J."/>
            <person name="Barry K."/>
            <person name="Miller A.N."/>
            <person name="Grigoriev I.V."/>
            <person name="Debuchy R."/>
            <person name="Gladieux P."/>
            <person name="Hiltunen Thoren M."/>
            <person name="Johannesson H."/>
        </authorList>
    </citation>
    <scope>NUCLEOTIDE SEQUENCE</scope>
    <source>
        <strain evidence="1">CBS 731.68</strain>
    </source>
</reference>
<keyword evidence="2" id="KW-1185">Reference proteome</keyword>
<evidence type="ECO:0000313" key="1">
    <source>
        <dbReference type="EMBL" id="KAK4118766.1"/>
    </source>
</evidence>
<evidence type="ECO:0000313" key="2">
    <source>
        <dbReference type="Proteomes" id="UP001302602"/>
    </source>
</evidence>
<dbReference type="Proteomes" id="UP001302602">
    <property type="component" value="Unassembled WGS sequence"/>
</dbReference>
<name>A0AAN6TR52_9PEZI</name>
<reference evidence="1" key="2">
    <citation type="submission" date="2023-05" db="EMBL/GenBank/DDBJ databases">
        <authorList>
            <consortium name="Lawrence Berkeley National Laboratory"/>
            <person name="Steindorff A."/>
            <person name="Hensen N."/>
            <person name="Bonometti L."/>
            <person name="Westerberg I."/>
            <person name="Brannstrom I.O."/>
            <person name="Guillou S."/>
            <person name="Cros-Aarteil S."/>
            <person name="Calhoun S."/>
            <person name="Haridas S."/>
            <person name="Kuo A."/>
            <person name="Mondo S."/>
            <person name="Pangilinan J."/>
            <person name="Riley R."/>
            <person name="Labutti K."/>
            <person name="Andreopoulos B."/>
            <person name="Lipzen A."/>
            <person name="Chen C."/>
            <person name="Yanf M."/>
            <person name="Daum C."/>
            <person name="Ng V."/>
            <person name="Clum A."/>
            <person name="Ohm R."/>
            <person name="Martin F."/>
            <person name="Silar P."/>
            <person name="Natvig D."/>
            <person name="Lalanne C."/>
            <person name="Gautier V."/>
            <person name="Ament-Velasquez S.L."/>
            <person name="Kruys A."/>
            <person name="Hutchinson M.I."/>
            <person name="Powell A.J."/>
            <person name="Barry K."/>
            <person name="Miller A.N."/>
            <person name="Grigoriev I.V."/>
            <person name="Debuchy R."/>
            <person name="Gladieux P."/>
            <person name="Thoren M.H."/>
            <person name="Johannesson H."/>
        </authorList>
    </citation>
    <scope>NUCLEOTIDE SEQUENCE</scope>
    <source>
        <strain evidence="1">CBS 731.68</strain>
    </source>
</reference>
<sequence length="254" mass="28344">MSLMFTTLVSLSRLRLAIGIAVLPLAVSATYLVYLNRLVSRLCTASTRLRDRNKGANRLPPALRKPVTLPQEVEAEESEWILAYERIASQPVPRSSIPYDLKTDLSTVLTHYARATMTAFSWTPQAFLLRASAGDSAVKKTFDTDFIQNLAFCEGDRVNGFWRVVYREDSGLSGGGRLEMAMDPPPTYRGPVVRGVVVAGIELQDDGDLVFVNETWMWRREEAAPMLLESRLGRLHATLSGWLMMKGVRAVTHV</sequence>
<organism evidence="1 2">
    <name type="scientific">Parathielavia appendiculata</name>
    <dbReference type="NCBI Taxonomy" id="2587402"/>
    <lineage>
        <taxon>Eukaryota</taxon>
        <taxon>Fungi</taxon>
        <taxon>Dikarya</taxon>
        <taxon>Ascomycota</taxon>
        <taxon>Pezizomycotina</taxon>
        <taxon>Sordariomycetes</taxon>
        <taxon>Sordariomycetidae</taxon>
        <taxon>Sordariales</taxon>
        <taxon>Chaetomiaceae</taxon>
        <taxon>Parathielavia</taxon>
    </lineage>
</organism>
<accession>A0AAN6TR52</accession>
<dbReference type="GeneID" id="87830836"/>
<protein>
    <submittedName>
        <fullName evidence="1">Uncharacterized protein</fullName>
    </submittedName>
</protein>
<dbReference type="AlphaFoldDB" id="A0AAN6TR52"/>
<gene>
    <name evidence="1" type="ORF">N657DRAFT_650960</name>
</gene>
<comment type="caution">
    <text evidence="1">The sequence shown here is derived from an EMBL/GenBank/DDBJ whole genome shotgun (WGS) entry which is preliminary data.</text>
</comment>